<dbReference type="InterPro" id="IPR018110">
    <property type="entry name" value="Mandel_Rmase/mucon_lact_enz_CS"/>
</dbReference>
<keyword evidence="3" id="KW-0456">Lyase</keyword>
<dbReference type="CDD" id="cd03325">
    <property type="entry name" value="D-galactonate_dehydratase"/>
    <property type="match status" value="1"/>
</dbReference>
<dbReference type="Proteomes" id="UP000017840">
    <property type="component" value="Unassembled WGS sequence"/>
</dbReference>
<dbReference type="InterPro" id="IPR013342">
    <property type="entry name" value="Mandelate_racemase_C"/>
</dbReference>
<evidence type="ECO:0000256" key="3">
    <source>
        <dbReference type="ARBA" id="ARBA00023239"/>
    </source>
</evidence>
<dbReference type="GO" id="GO:0046872">
    <property type="term" value="F:metal ion binding"/>
    <property type="evidence" value="ECO:0007669"/>
    <property type="project" value="UniProtKB-KW"/>
</dbReference>
<dbReference type="InterPro" id="IPR023592">
    <property type="entry name" value="Galactonate_deHydtase"/>
</dbReference>
<accession>V4HAK1</accession>
<dbReference type="SMART" id="SM00922">
    <property type="entry name" value="MR_MLE"/>
    <property type="match status" value="1"/>
</dbReference>
<protein>
    <submittedName>
        <fullName evidence="5">Galactonate dehydratase</fullName>
    </submittedName>
</protein>
<organism evidence="5 6">
    <name type="scientific">Candidatus Halobonum tyrrellensis G22</name>
    <dbReference type="NCBI Taxonomy" id="1324957"/>
    <lineage>
        <taxon>Archaea</taxon>
        <taxon>Methanobacteriati</taxon>
        <taxon>Methanobacteriota</taxon>
        <taxon>Stenosarchaea group</taxon>
        <taxon>Halobacteria</taxon>
        <taxon>Halobacteriales</taxon>
        <taxon>Haloferacaceae</taxon>
        <taxon>Candidatus Halobonum</taxon>
    </lineage>
</organism>
<dbReference type="PROSITE" id="PS00909">
    <property type="entry name" value="MR_MLE_2"/>
    <property type="match status" value="1"/>
</dbReference>
<dbReference type="SUPFAM" id="SSF54826">
    <property type="entry name" value="Enolase N-terminal domain-like"/>
    <property type="match status" value="1"/>
</dbReference>
<dbReference type="InterPro" id="IPR034593">
    <property type="entry name" value="DgoD-like"/>
</dbReference>
<dbReference type="EMBL" id="ASGZ01000064">
    <property type="protein sequence ID" value="ESP87083.1"/>
    <property type="molecule type" value="Genomic_DNA"/>
</dbReference>
<dbReference type="GO" id="GO:0009063">
    <property type="term" value="P:amino acid catabolic process"/>
    <property type="evidence" value="ECO:0007669"/>
    <property type="project" value="InterPro"/>
</dbReference>
<name>V4HAK1_9EURY</name>
<evidence type="ECO:0000259" key="4">
    <source>
        <dbReference type="SMART" id="SM00922"/>
    </source>
</evidence>
<dbReference type="SFLD" id="SFLDS00001">
    <property type="entry name" value="Enolase"/>
    <property type="match status" value="1"/>
</dbReference>
<feature type="domain" description="Mandelate racemase/muconate lactonizing enzyme C-terminal" evidence="4">
    <location>
        <begin position="129"/>
        <end position="234"/>
    </location>
</feature>
<dbReference type="GO" id="GO:0034194">
    <property type="term" value="P:D-galactonate catabolic process"/>
    <property type="evidence" value="ECO:0007669"/>
    <property type="project" value="InterPro"/>
</dbReference>
<dbReference type="GO" id="GO:0008869">
    <property type="term" value="F:galactonate dehydratase activity"/>
    <property type="evidence" value="ECO:0007669"/>
    <property type="project" value="InterPro"/>
</dbReference>
<dbReference type="Pfam" id="PF13378">
    <property type="entry name" value="MR_MLE_C"/>
    <property type="match status" value="1"/>
</dbReference>
<comment type="caution">
    <text evidence="5">The sequence shown here is derived from an EMBL/GenBank/DDBJ whole genome shotgun (WGS) entry which is preliminary data.</text>
</comment>
<dbReference type="Gene3D" id="3.30.390.10">
    <property type="entry name" value="Enolase-like, N-terminal domain"/>
    <property type="match status" value="1"/>
</dbReference>
<dbReference type="SFLD" id="SFLDF00003">
    <property type="entry name" value="D-galactonate_dehydratase"/>
    <property type="match status" value="1"/>
</dbReference>
<keyword evidence="1" id="KW-0479">Metal-binding</keyword>
<dbReference type="OrthoDB" id="42605at2157"/>
<dbReference type="PROSITE" id="PS00908">
    <property type="entry name" value="MR_MLE_1"/>
    <property type="match status" value="1"/>
</dbReference>
<dbReference type="RefSeq" id="WP_023395815.1">
    <property type="nucleotide sequence ID" value="NZ_ASGZ01000064.1"/>
</dbReference>
<dbReference type="NCBIfam" id="NF010624">
    <property type="entry name" value="PRK14017.1"/>
    <property type="match status" value="1"/>
</dbReference>
<dbReference type="SUPFAM" id="SSF51604">
    <property type="entry name" value="Enolase C-terminal domain-like"/>
    <property type="match status" value="1"/>
</dbReference>
<dbReference type="eggNOG" id="arCOG01168">
    <property type="taxonomic scope" value="Archaea"/>
</dbReference>
<dbReference type="InterPro" id="IPR036849">
    <property type="entry name" value="Enolase-like_C_sf"/>
</dbReference>
<dbReference type="InterPro" id="IPR029017">
    <property type="entry name" value="Enolase-like_N"/>
</dbReference>
<dbReference type="Gene3D" id="3.20.20.120">
    <property type="entry name" value="Enolase-like C-terminal domain"/>
    <property type="match status" value="1"/>
</dbReference>
<dbReference type="Pfam" id="PF02746">
    <property type="entry name" value="MR_MLE_N"/>
    <property type="match status" value="1"/>
</dbReference>
<proteinExistence type="predicted"/>
<sequence>MTTNRIVDYELFEVPPRWLFLRLETSEGLVGWGEPVVEGRSRTVRTAVEELLDNYLVGEPVDPIEDHWGTMYRGGFYRGGPILMSAIAGIDQALWDLKGKGLGVPVYELLGGAARDRIRVYQWIGGDRPSEVADEAEGMVDAGFTALKMNATEELERVDDPRTVQDAVDRLREVREAVGDEVDIGVDFHGRVTKPMAKRLAKALEPHEPMFIEEPVLPEHNEALPDIAAHTTIPIATGERMYSRWDFKQVFESGAVDVIQPDVSHAGGITETRKIATMAEAYDVALAPHCPLGPIALASCIQVDACTPNALIQEQSLNIHYNETTDVTDYLDDPTVFDYEDGYVSVPDAPGLGIEINEEYVREQAEKTVNWHNPVWRHGDGSIAEW</sequence>
<dbReference type="PATRIC" id="fig|1324957.4.peg.3297"/>
<evidence type="ECO:0000313" key="6">
    <source>
        <dbReference type="Proteomes" id="UP000017840"/>
    </source>
</evidence>
<dbReference type="InterPro" id="IPR013341">
    <property type="entry name" value="Mandelate_racemase_N_dom"/>
</dbReference>
<reference evidence="5 6" key="1">
    <citation type="journal article" date="2013" name="Genome Announc.">
        <title>Draft Genome Sequence of 'Candidatus Halobonum tyrrellensis' Strain G22, Isolated from the Hypersaline Waters of Lake Tyrrell, Australia.</title>
        <authorList>
            <person name="Ugalde J.A."/>
            <person name="Narasingarao P."/>
            <person name="Kuo S."/>
            <person name="Podell S."/>
            <person name="Allen E.E."/>
        </authorList>
    </citation>
    <scope>NUCLEOTIDE SEQUENCE [LARGE SCALE GENOMIC DNA]</scope>
    <source>
        <strain evidence="5 6">G22</strain>
    </source>
</reference>
<dbReference type="InterPro" id="IPR029065">
    <property type="entry name" value="Enolase_C-like"/>
</dbReference>
<keyword evidence="2" id="KW-0460">Magnesium</keyword>
<dbReference type="PANTHER" id="PTHR48080:SF2">
    <property type="entry name" value="D-GALACTONATE DEHYDRATASE"/>
    <property type="match status" value="1"/>
</dbReference>
<dbReference type="SFLD" id="SFLDG00179">
    <property type="entry name" value="mandelate_racemase"/>
    <property type="match status" value="1"/>
</dbReference>
<dbReference type="AlphaFoldDB" id="V4HAK1"/>
<dbReference type="STRING" id="1324957.K933_16237"/>
<gene>
    <name evidence="5" type="ORF">K933_16237</name>
</gene>
<dbReference type="PANTHER" id="PTHR48080">
    <property type="entry name" value="D-GALACTONATE DEHYDRATASE-RELATED"/>
    <property type="match status" value="1"/>
</dbReference>
<evidence type="ECO:0000256" key="1">
    <source>
        <dbReference type="ARBA" id="ARBA00022723"/>
    </source>
</evidence>
<evidence type="ECO:0000256" key="2">
    <source>
        <dbReference type="ARBA" id="ARBA00022842"/>
    </source>
</evidence>
<evidence type="ECO:0000313" key="5">
    <source>
        <dbReference type="EMBL" id="ESP87083.1"/>
    </source>
</evidence>
<keyword evidence="6" id="KW-1185">Reference proteome</keyword>